<feature type="domain" description="RING-type" evidence="14">
    <location>
        <begin position="5"/>
        <end position="46"/>
    </location>
</feature>
<dbReference type="Pfam" id="PF23230">
    <property type="entry name" value="zf-C2H2_13"/>
    <property type="match status" value="1"/>
</dbReference>
<dbReference type="InterPro" id="IPR056437">
    <property type="entry name" value="Znf-C2H2_ZNF598/HEL2"/>
</dbReference>
<feature type="region of interest" description="Disordered" evidence="13">
    <location>
        <begin position="847"/>
        <end position="869"/>
    </location>
</feature>
<evidence type="ECO:0000256" key="1">
    <source>
        <dbReference type="ARBA" id="ARBA00000900"/>
    </source>
</evidence>
<feature type="compositionally biased region" description="Low complexity" evidence="13">
    <location>
        <begin position="712"/>
        <end position="728"/>
    </location>
</feature>
<dbReference type="Pfam" id="PF25447">
    <property type="entry name" value="RING_ZNF598"/>
    <property type="match status" value="1"/>
</dbReference>
<evidence type="ECO:0000256" key="3">
    <source>
        <dbReference type="ARBA" id="ARBA00004906"/>
    </source>
</evidence>
<proteinExistence type="inferred from homology"/>
<accession>A0ABD3H986</accession>
<evidence type="ECO:0000256" key="5">
    <source>
        <dbReference type="ARBA" id="ARBA00022490"/>
    </source>
</evidence>
<comment type="pathway">
    <text evidence="3">Protein modification; protein ubiquitination.</text>
</comment>
<dbReference type="Pfam" id="PF23202">
    <property type="entry name" value="PAH_ZNF598"/>
    <property type="match status" value="1"/>
</dbReference>
<keyword evidence="9 12" id="KW-0863">Zinc-finger</keyword>
<keyword evidence="7" id="KW-0808">Transferase</keyword>
<comment type="subcellular location">
    <subcellularLocation>
        <location evidence="2">Cytoplasm</location>
    </subcellularLocation>
</comment>
<feature type="compositionally biased region" description="Low complexity" evidence="13">
    <location>
        <begin position="369"/>
        <end position="382"/>
    </location>
</feature>
<dbReference type="PROSITE" id="PS01358">
    <property type="entry name" value="ZF_RANBP2_1"/>
    <property type="match status" value="1"/>
</dbReference>
<evidence type="ECO:0000313" key="17">
    <source>
        <dbReference type="Proteomes" id="UP001633002"/>
    </source>
</evidence>
<keyword evidence="5" id="KW-0963">Cytoplasm</keyword>
<dbReference type="Proteomes" id="UP001633002">
    <property type="component" value="Unassembled WGS sequence"/>
</dbReference>
<dbReference type="EMBL" id="JBJQOH010000005">
    <property type="protein sequence ID" value="KAL3686666.1"/>
    <property type="molecule type" value="Genomic_DNA"/>
</dbReference>
<gene>
    <name evidence="16" type="ORF">R1sor_009240</name>
</gene>
<protein>
    <recommendedName>
        <fullName evidence="4">RING-type E3 ubiquitin transferase</fullName>
        <ecNumber evidence="4">2.3.2.27</ecNumber>
    </recommendedName>
</protein>
<evidence type="ECO:0000256" key="9">
    <source>
        <dbReference type="ARBA" id="ARBA00022771"/>
    </source>
</evidence>
<feature type="region of interest" description="Disordered" evidence="13">
    <location>
        <begin position="693"/>
        <end position="728"/>
    </location>
</feature>
<comment type="similarity">
    <text evidence="11">Belongs to the ZNF598/HEL2 family.</text>
</comment>
<organism evidence="16 17">
    <name type="scientific">Riccia sorocarpa</name>
    <dbReference type="NCBI Taxonomy" id="122646"/>
    <lineage>
        <taxon>Eukaryota</taxon>
        <taxon>Viridiplantae</taxon>
        <taxon>Streptophyta</taxon>
        <taxon>Embryophyta</taxon>
        <taxon>Marchantiophyta</taxon>
        <taxon>Marchantiopsida</taxon>
        <taxon>Marchantiidae</taxon>
        <taxon>Marchantiales</taxon>
        <taxon>Ricciaceae</taxon>
        <taxon>Riccia</taxon>
    </lineage>
</organism>
<feature type="compositionally biased region" description="Basic residues" evidence="13">
    <location>
        <begin position="857"/>
        <end position="867"/>
    </location>
</feature>
<feature type="region of interest" description="Disordered" evidence="13">
    <location>
        <begin position="307"/>
        <end position="338"/>
    </location>
</feature>
<comment type="catalytic activity">
    <reaction evidence="1">
        <text>S-ubiquitinyl-[E2 ubiquitin-conjugating enzyme]-L-cysteine + [acceptor protein]-L-lysine = [E2 ubiquitin-conjugating enzyme]-L-cysteine + N(6)-ubiquitinyl-[acceptor protein]-L-lysine.</text>
        <dbReference type="EC" id="2.3.2.27"/>
    </reaction>
</comment>
<dbReference type="InterPro" id="IPR036443">
    <property type="entry name" value="Znf_RanBP2_sf"/>
</dbReference>
<dbReference type="PROSITE" id="PS00028">
    <property type="entry name" value="ZINC_FINGER_C2H2_1"/>
    <property type="match status" value="1"/>
</dbReference>
<dbReference type="SMART" id="SM00355">
    <property type="entry name" value="ZnF_C2H2"/>
    <property type="match status" value="4"/>
</dbReference>
<comment type="caution">
    <text evidence="16">The sequence shown here is derived from an EMBL/GenBank/DDBJ whole genome shotgun (WGS) entry which is preliminary data.</text>
</comment>
<dbReference type="CDD" id="cd16615">
    <property type="entry name" value="RING-HC_ZNF598"/>
    <property type="match status" value="1"/>
</dbReference>
<dbReference type="PROSITE" id="PS50089">
    <property type="entry name" value="ZF_RING_2"/>
    <property type="match status" value="1"/>
</dbReference>
<dbReference type="GO" id="GO:0008270">
    <property type="term" value="F:zinc ion binding"/>
    <property type="evidence" value="ECO:0007669"/>
    <property type="project" value="UniProtKB-KW"/>
</dbReference>
<feature type="compositionally biased region" description="Polar residues" evidence="13">
    <location>
        <begin position="307"/>
        <end position="321"/>
    </location>
</feature>
<dbReference type="InterPro" id="IPR001876">
    <property type="entry name" value="Znf_RanBP2"/>
</dbReference>
<evidence type="ECO:0000256" key="12">
    <source>
        <dbReference type="PROSITE-ProRule" id="PRU00322"/>
    </source>
</evidence>
<dbReference type="GO" id="GO:0061630">
    <property type="term" value="F:ubiquitin protein ligase activity"/>
    <property type="evidence" value="ECO:0007669"/>
    <property type="project" value="UniProtKB-EC"/>
</dbReference>
<dbReference type="InterPro" id="IPR044288">
    <property type="entry name" value="ZNF598/HEL2"/>
</dbReference>
<evidence type="ECO:0000256" key="4">
    <source>
        <dbReference type="ARBA" id="ARBA00012483"/>
    </source>
</evidence>
<dbReference type="InterPro" id="IPR001841">
    <property type="entry name" value="Znf_RING"/>
</dbReference>
<feature type="region of interest" description="Disordered" evidence="13">
    <location>
        <begin position="888"/>
        <end position="911"/>
    </location>
</feature>
<evidence type="ECO:0000256" key="6">
    <source>
        <dbReference type="ARBA" id="ARBA00022553"/>
    </source>
</evidence>
<dbReference type="PROSITE" id="PS50199">
    <property type="entry name" value="ZF_RANBP2_2"/>
    <property type="match status" value="1"/>
</dbReference>
<evidence type="ECO:0000313" key="16">
    <source>
        <dbReference type="EMBL" id="KAL3686666.1"/>
    </source>
</evidence>
<evidence type="ECO:0000256" key="10">
    <source>
        <dbReference type="ARBA" id="ARBA00022833"/>
    </source>
</evidence>
<keyword evidence="10" id="KW-0862">Zinc</keyword>
<evidence type="ECO:0000259" key="14">
    <source>
        <dbReference type="PROSITE" id="PS50089"/>
    </source>
</evidence>
<reference evidence="16 17" key="1">
    <citation type="submission" date="2024-09" db="EMBL/GenBank/DDBJ databases">
        <title>Chromosome-scale assembly of Riccia sorocarpa.</title>
        <authorList>
            <person name="Paukszto L."/>
        </authorList>
    </citation>
    <scope>NUCLEOTIDE SEQUENCE [LARGE SCALE GENOMIC DNA]</scope>
    <source>
        <strain evidence="16">LP-2024</strain>
        <tissue evidence="16">Aerial parts of the thallus</tissue>
    </source>
</reference>
<feature type="region of interest" description="Disordered" evidence="13">
    <location>
        <begin position="793"/>
        <end position="813"/>
    </location>
</feature>
<dbReference type="GO" id="GO:0005737">
    <property type="term" value="C:cytoplasm"/>
    <property type="evidence" value="ECO:0007669"/>
    <property type="project" value="UniProtKB-SubCell"/>
</dbReference>
<feature type="compositionally biased region" description="Low complexity" evidence="13">
    <location>
        <begin position="794"/>
        <end position="807"/>
    </location>
</feature>
<sequence length="935" mass="101817">MEDCCAVCAEPLEWVAYGPCGHREVCFTCITRLRFVLNDKRCCICKQDCPYVYVTKALGDYTTFITDWDKLQTRIGNYSTGEVSLWYDKVVEAYVDNEEPFKTIKSMCKLYCSVCENASLEESSGKGTMEKGYVFKNIDALRRHQFGVHRVFMCELCLEGRKVFIIEQKLYTKSQLERHNYTGDSEVDGTEEERGGFAGHPECAFCKKRFYGDNELYQHMSQEHYTCHICQRARPGHYEYYRNYDDLEVHFRQEHVLCEHPDCLAKKFVVFPSEAELKKHNARAHGGHMSRSQRNAALQIPVSFQFRRSSQSPTDYSSGDYSNRHGRRGRGGHLNCGGSRTETLHAAVRGTVETAQLEEAVWEATTIMSSSESSGGNNPVGNVGRGTSGEVEAVSSGQTESDGGSEPSRYLAAVWGMGPSALRDAAFPPLPGTSGNARLKSKTKQGPATMAALLTGSGSGSGGRCGIRVLNAPEQRLASSSSQVCSVVDRTYQGQDSTYWREGVDTLVNVGFECCGAPLVGAVGGPGAPPFTGRSASRGDSSVTGNGVFPSGEWTTESGPKAAANLGISPVPLPSRNLVSLDRTSMVCIDTPDVMELSFDLRAANKALVERIRSGLKGNEQQYADFKDVSGRFRKGEMDSNEYYDRVSRLGLSFIVPELARLCPDPRKGEELMEAHSVGFINNAVDPRSLPPGLAGAFPRLRSPAPSKPAADRTPAADSASSSSFESTRYPSEKVIEKLSTDGYRRMKGKAKLEVVLSSVPAAPGTEGTLLNELAAARDRKPQVLVRASTPVIQESQQTQASSSSTSFNPHGARQEKGSWACGLCTLVNRPNIVRCAACGTPHLRNDAADASCSSDKRKKKTSKFQRVRSGNGSAVALLDTTLNAWGSPSQSEVENRSSGSRYVDRGAWSNGGGQRLVSLAQKGAILDNPWNHGK</sequence>
<dbReference type="InterPro" id="IPR013087">
    <property type="entry name" value="Znf_C2H2_type"/>
</dbReference>
<keyword evidence="17" id="KW-1185">Reference proteome</keyword>
<dbReference type="SUPFAM" id="SSF90209">
    <property type="entry name" value="Ran binding protein zinc finger-like"/>
    <property type="match status" value="1"/>
</dbReference>
<evidence type="ECO:0000256" key="13">
    <source>
        <dbReference type="SAM" id="MobiDB-lite"/>
    </source>
</evidence>
<feature type="region of interest" description="Disordered" evidence="13">
    <location>
        <begin position="368"/>
        <end position="407"/>
    </location>
</feature>
<dbReference type="SMART" id="SM00547">
    <property type="entry name" value="ZnF_RBZ"/>
    <property type="match status" value="1"/>
</dbReference>
<name>A0ABD3H986_9MARC</name>
<keyword evidence="6" id="KW-0597">Phosphoprotein</keyword>
<evidence type="ECO:0000256" key="11">
    <source>
        <dbReference type="ARBA" id="ARBA00035113"/>
    </source>
</evidence>
<evidence type="ECO:0000256" key="7">
    <source>
        <dbReference type="ARBA" id="ARBA00022679"/>
    </source>
</evidence>
<evidence type="ECO:0000259" key="15">
    <source>
        <dbReference type="PROSITE" id="PS50199"/>
    </source>
</evidence>
<keyword evidence="8" id="KW-0479">Metal-binding</keyword>
<dbReference type="PANTHER" id="PTHR22938">
    <property type="entry name" value="ZINC FINGER PROTEIN 598"/>
    <property type="match status" value="1"/>
</dbReference>
<feature type="compositionally biased region" description="Polar residues" evidence="13">
    <location>
        <begin position="888"/>
        <end position="901"/>
    </location>
</feature>
<dbReference type="InterPro" id="IPR057634">
    <property type="entry name" value="PAH_ZNF598/HEL2"/>
</dbReference>
<evidence type="ECO:0000256" key="8">
    <source>
        <dbReference type="ARBA" id="ARBA00022723"/>
    </source>
</evidence>
<dbReference type="Gene3D" id="4.10.1060.10">
    <property type="entry name" value="Zinc finger, RanBP2-type"/>
    <property type="match status" value="1"/>
</dbReference>
<dbReference type="PANTHER" id="PTHR22938:SF0">
    <property type="entry name" value="E3 UBIQUITIN-PROTEIN LIGASE ZNF598"/>
    <property type="match status" value="1"/>
</dbReference>
<dbReference type="AlphaFoldDB" id="A0ABD3H986"/>
<evidence type="ECO:0000256" key="2">
    <source>
        <dbReference type="ARBA" id="ARBA00004496"/>
    </source>
</evidence>
<dbReference type="EC" id="2.3.2.27" evidence="4"/>
<feature type="domain" description="RanBP2-type" evidence="15">
    <location>
        <begin position="816"/>
        <end position="845"/>
    </location>
</feature>
<dbReference type="InterPro" id="IPR041888">
    <property type="entry name" value="RING-HC_ZNF598/HEL2"/>
</dbReference>